<comment type="similarity">
    <text evidence="1">Belongs to the UDP-glycosyltransferase family.</text>
</comment>
<evidence type="ECO:0000313" key="5">
    <source>
        <dbReference type="Proteomes" id="UP000290289"/>
    </source>
</evidence>
<evidence type="ECO:0000256" key="3">
    <source>
        <dbReference type="ARBA" id="ARBA00022679"/>
    </source>
</evidence>
<sequence>MRLSKREEKEGRMEMEKKTQSTRLVLFPCPYQGHINPMLQLGSFLHSKGFSITVIHTQFNSPNPSNHPDFTFFPIQDGLTAEEISSGNAIAILLAINANCKASFRQRLTQVMEQEPENKITCVIYDDFMYFTEAVAKDLNIPNIMLRTTSVTNFQARTALLQLHSKGHIPFPDSQSLRPLPDFDPLRLKDLPTNNFDSLEKYSELVVNAHNVKTASAIVWNTTDCLEQSSLAQIQQQCPVPIFSIGPLHKIEAAASSSLLEEDTSCIGWLDKQSNNAVIYVSLGSVASISEKELAEMAWGLANSKQPFLWVIRPGSVNGSDWIERLPQGFIEAIGERGRIVKWVPQREVLFHRAIGGFWSHCGWNSTLESLSEGIPMICLPSFGDQKVHSRYVGQVWKVGLHLDNEVERGEIERAVRKLMVDADGEVMRVRAKDLKEKIEVSLRKGGSSYKFLNKLVELIMSL</sequence>
<dbReference type="Gene3D" id="3.40.50.2000">
    <property type="entry name" value="Glycogen Phosphorylase B"/>
    <property type="match status" value="2"/>
</dbReference>
<name>A0A498KFF2_MALDO</name>
<evidence type="ECO:0000256" key="1">
    <source>
        <dbReference type="ARBA" id="ARBA00009995"/>
    </source>
</evidence>
<dbReference type="SUPFAM" id="SSF53756">
    <property type="entry name" value="UDP-Glycosyltransferase/glycogen phosphorylase"/>
    <property type="match status" value="1"/>
</dbReference>
<keyword evidence="5" id="KW-1185">Reference proteome</keyword>
<dbReference type="PANTHER" id="PTHR11926:SF1494">
    <property type="entry name" value="FLAVONOL 3-O-GLUCOSYLTRANSFERASE UGT76E12-RELATED"/>
    <property type="match status" value="1"/>
</dbReference>
<keyword evidence="2" id="KW-0328">Glycosyltransferase</keyword>
<accession>A0A498KFF2</accession>
<dbReference type="GO" id="GO:0080043">
    <property type="term" value="F:quercetin 3-O-glucosyltransferase activity"/>
    <property type="evidence" value="ECO:0007669"/>
    <property type="project" value="TreeGrafter"/>
</dbReference>
<dbReference type="Proteomes" id="UP000290289">
    <property type="component" value="Chromosome 3"/>
</dbReference>
<evidence type="ECO:0000313" key="4">
    <source>
        <dbReference type="EMBL" id="RXI04292.1"/>
    </source>
</evidence>
<comment type="caution">
    <text evidence="4">The sequence shown here is derived from an EMBL/GenBank/DDBJ whole genome shotgun (WGS) entry which is preliminary data.</text>
</comment>
<dbReference type="CDD" id="cd03784">
    <property type="entry name" value="GT1_Gtf-like"/>
    <property type="match status" value="1"/>
</dbReference>
<dbReference type="InterPro" id="IPR002213">
    <property type="entry name" value="UDP_glucos_trans"/>
</dbReference>
<dbReference type="FunFam" id="3.40.50.2000:FF:000037">
    <property type="entry name" value="Glycosyltransferase"/>
    <property type="match status" value="1"/>
</dbReference>
<dbReference type="GO" id="GO:0080044">
    <property type="term" value="F:quercetin 7-O-glucosyltransferase activity"/>
    <property type="evidence" value="ECO:0007669"/>
    <property type="project" value="TreeGrafter"/>
</dbReference>
<keyword evidence="3" id="KW-0808">Transferase</keyword>
<proteinExistence type="inferred from homology"/>
<dbReference type="EMBL" id="RDQH01000329">
    <property type="protein sequence ID" value="RXI04292.1"/>
    <property type="molecule type" value="Genomic_DNA"/>
</dbReference>
<protein>
    <recommendedName>
        <fullName evidence="6">UDP-glucose iridoid glucosyltransferase-like</fullName>
    </recommendedName>
</protein>
<evidence type="ECO:0008006" key="6">
    <source>
        <dbReference type="Google" id="ProtNLM"/>
    </source>
</evidence>
<dbReference type="PANTHER" id="PTHR11926">
    <property type="entry name" value="GLUCOSYL/GLUCURONOSYL TRANSFERASES"/>
    <property type="match status" value="1"/>
</dbReference>
<evidence type="ECO:0000256" key="2">
    <source>
        <dbReference type="ARBA" id="ARBA00022676"/>
    </source>
</evidence>
<organism evidence="4 5">
    <name type="scientific">Malus domestica</name>
    <name type="common">Apple</name>
    <name type="synonym">Pyrus malus</name>
    <dbReference type="NCBI Taxonomy" id="3750"/>
    <lineage>
        <taxon>Eukaryota</taxon>
        <taxon>Viridiplantae</taxon>
        <taxon>Streptophyta</taxon>
        <taxon>Embryophyta</taxon>
        <taxon>Tracheophyta</taxon>
        <taxon>Spermatophyta</taxon>
        <taxon>Magnoliopsida</taxon>
        <taxon>eudicotyledons</taxon>
        <taxon>Gunneridae</taxon>
        <taxon>Pentapetalae</taxon>
        <taxon>rosids</taxon>
        <taxon>fabids</taxon>
        <taxon>Rosales</taxon>
        <taxon>Rosaceae</taxon>
        <taxon>Amygdaloideae</taxon>
        <taxon>Maleae</taxon>
        <taxon>Malus</taxon>
    </lineage>
</organism>
<dbReference type="FunFam" id="3.40.50.2000:FF:000120">
    <property type="entry name" value="UDP-glycosyltransferase 76C1"/>
    <property type="match status" value="1"/>
</dbReference>
<reference evidence="4 5" key="1">
    <citation type="submission" date="2018-10" db="EMBL/GenBank/DDBJ databases">
        <title>A high-quality apple genome assembly.</title>
        <authorList>
            <person name="Hu J."/>
        </authorList>
    </citation>
    <scope>NUCLEOTIDE SEQUENCE [LARGE SCALE GENOMIC DNA]</scope>
    <source>
        <strain evidence="5">cv. HFTH1</strain>
        <tissue evidence="4">Young leaf</tissue>
    </source>
</reference>
<dbReference type="AlphaFoldDB" id="A0A498KFF2"/>
<gene>
    <name evidence="4" type="ORF">DVH24_038566</name>
</gene>
<dbReference type="Pfam" id="PF00201">
    <property type="entry name" value="UDPGT"/>
    <property type="match status" value="1"/>
</dbReference>